<dbReference type="RefSeq" id="WP_102477490.1">
    <property type="nucleotide sequence ID" value="NZ_MDBN01000072.1"/>
</dbReference>
<keyword evidence="1" id="KW-0732">Signal</keyword>
<protein>
    <recommendedName>
        <fullName evidence="4">Porin</fullName>
    </recommendedName>
</protein>
<comment type="caution">
    <text evidence="2">The sequence shown here is derived from an EMBL/GenBank/DDBJ whole genome shotgun (WGS) entry which is preliminary data.</text>
</comment>
<organism evidence="2 3">
    <name type="scientific">Vibrio breoganii</name>
    <dbReference type="NCBI Taxonomy" id="553239"/>
    <lineage>
        <taxon>Bacteria</taxon>
        <taxon>Pseudomonadati</taxon>
        <taxon>Pseudomonadota</taxon>
        <taxon>Gammaproteobacteria</taxon>
        <taxon>Vibrionales</taxon>
        <taxon>Vibrionaceae</taxon>
        <taxon>Vibrio</taxon>
    </lineage>
</organism>
<dbReference type="AlphaFoldDB" id="A0AAP8MY71"/>
<feature type="signal peptide" evidence="1">
    <location>
        <begin position="1"/>
        <end position="28"/>
    </location>
</feature>
<dbReference type="EMBL" id="MDBO01000051">
    <property type="protein sequence ID" value="PMP13130.1"/>
    <property type="molecule type" value="Genomic_DNA"/>
</dbReference>
<evidence type="ECO:0008006" key="4">
    <source>
        <dbReference type="Google" id="ProtNLM"/>
    </source>
</evidence>
<sequence>MKTSKSTLKTSALLMTSVLTFGASEAVASTELEFSGKILGAVIADSDVSGLGANNVPNGLYGANDESNVAIDTTLTRFNLGTFTPLEGDETLRSFVSIDFNGSNNGKMDLRFREAYVNWSLADGALLVGQTWSTLMDLNRFPDTVLEPTLTGVVFTRQPMVRWSQRFGTVRYDLALESGTNAHVTADNSETELDNTSDVPDFIAAIQTDTDQYWLRAAGLISHIKTTSKDDDKTYSDNGWAVHLSGGIKFNEKDHFQIAYFNSRGNDRYVLGVSQTGPLFNEQTGEFHLRESQSLWTAVGHSWTEYLKSTIGYGIWQADEFSWQKDTFTETQFALANLKWNVRPSLTLGIEYNYTSYERSESDERDNHRVIFAADYAF</sequence>
<dbReference type="SUPFAM" id="SSF56935">
    <property type="entry name" value="Porins"/>
    <property type="match status" value="1"/>
</dbReference>
<dbReference type="Pfam" id="PF19577">
    <property type="entry name" value="DcaP"/>
    <property type="match status" value="1"/>
</dbReference>
<reference evidence="3" key="1">
    <citation type="submission" date="2016-07" db="EMBL/GenBank/DDBJ databases">
        <title>Nontailed viruses are major unrecognized killers of bacteria in the ocean.</title>
        <authorList>
            <person name="Kauffman K."/>
            <person name="Hussain F."/>
            <person name="Yang J."/>
            <person name="Arevalo P."/>
            <person name="Brown J."/>
            <person name="Cutler M."/>
            <person name="Kelly L."/>
            <person name="Polz M.F."/>
        </authorList>
    </citation>
    <scope>NUCLEOTIDE SEQUENCE [LARGE SCALE GENOMIC DNA]</scope>
    <source>
        <strain evidence="3">10N.222.49.A5</strain>
    </source>
</reference>
<dbReference type="Proteomes" id="UP000235611">
    <property type="component" value="Unassembled WGS sequence"/>
</dbReference>
<name>A0AAP8MY71_9VIBR</name>
<evidence type="ECO:0000256" key="1">
    <source>
        <dbReference type="SAM" id="SignalP"/>
    </source>
</evidence>
<accession>A0AAP8MY71</accession>
<evidence type="ECO:0000313" key="3">
    <source>
        <dbReference type="Proteomes" id="UP000235611"/>
    </source>
</evidence>
<dbReference type="Gene3D" id="2.40.160.10">
    <property type="entry name" value="Porin"/>
    <property type="match status" value="1"/>
</dbReference>
<proteinExistence type="predicted"/>
<evidence type="ECO:0000313" key="2">
    <source>
        <dbReference type="EMBL" id="PMP13130.1"/>
    </source>
</evidence>
<dbReference type="InterPro" id="IPR023614">
    <property type="entry name" value="Porin_dom_sf"/>
</dbReference>
<dbReference type="InterPro" id="IPR045748">
    <property type="entry name" value="DcaP"/>
</dbReference>
<gene>
    <name evidence="2" type="ORF">BCS93_06065</name>
</gene>
<feature type="chain" id="PRO_5042884469" description="Porin" evidence="1">
    <location>
        <begin position="29"/>
        <end position="378"/>
    </location>
</feature>